<dbReference type="GO" id="GO:0070681">
    <property type="term" value="P:glutaminyl-tRNAGln biosynthesis via transamidation"/>
    <property type="evidence" value="ECO:0007669"/>
    <property type="project" value="TreeGrafter"/>
</dbReference>
<dbReference type="PANTHER" id="PTHR15004">
    <property type="entry name" value="GLUTAMYL-TRNA(GLN) AMIDOTRANSFERASE SUBUNIT C, MITOCHONDRIAL"/>
    <property type="match status" value="1"/>
</dbReference>
<accession>A0A382H4B5</accession>
<proteinExistence type="inferred from homology"/>
<name>A0A382H4B5_9ZZZZ</name>
<dbReference type="EMBL" id="UINC01059092">
    <property type="protein sequence ID" value="SVB82110.1"/>
    <property type="molecule type" value="Genomic_DNA"/>
</dbReference>
<dbReference type="SUPFAM" id="SSF141000">
    <property type="entry name" value="Glu-tRNAGln amidotransferase C subunit"/>
    <property type="match status" value="1"/>
</dbReference>
<dbReference type="HAMAP" id="MF_00122">
    <property type="entry name" value="GatC"/>
    <property type="match status" value="1"/>
</dbReference>
<sequence length="95" mass="10860">MELSLTEVRSIAKLCRISLTEQEITSLQDDLRNIFEYFSDLDTLDTSNVDPTGWNVQNQNVLREDVAVDSLSTEEILANSPNTDKNFIKVRRVLN</sequence>
<reference evidence="1" key="1">
    <citation type="submission" date="2018-05" db="EMBL/GenBank/DDBJ databases">
        <authorList>
            <person name="Lanie J.A."/>
            <person name="Ng W.-L."/>
            <person name="Kazmierczak K.M."/>
            <person name="Andrzejewski T.M."/>
            <person name="Davidsen T.M."/>
            <person name="Wayne K.J."/>
            <person name="Tettelin H."/>
            <person name="Glass J.I."/>
            <person name="Rusch D."/>
            <person name="Podicherti R."/>
            <person name="Tsui H.-C.T."/>
            <person name="Winkler M.E."/>
        </authorList>
    </citation>
    <scope>NUCLEOTIDE SEQUENCE</scope>
</reference>
<dbReference type="GO" id="GO:0006450">
    <property type="term" value="P:regulation of translational fidelity"/>
    <property type="evidence" value="ECO:0007669"/>
    <property type="project" value="InterPro"/>
</dbReference>
<evidence type="ECO:0000313" key="1">
    <source>
        <dbReference type="EMBL" id="SVB82110.1"/>
    </source>
</evidence>
<dbReference type="InterPro" id="IPR036113">
    <property type="entry name" value="Asp/Glu-ADT_sf_sub_c"/>
</dbReference>
<dbReference type="AlphaFoldDB" id="A0A382H4B5"/>
<dbReference type="Gene3D" id="1.10.20.60">
    <property type="entry name" value="Glu-tRNAGln amidotransferase C subunit, N-terminal domain"/>
    <property type="match status" value="1"/>
</dbReference>
<protein>
    <recommendedName>
        <fullName evidence="2">Aspartyl/glutamyl-tRNA(Asn/Gln) amidotransferase subunit C</fullName>
    </recommendedName>
</protein>
<evidence type="ECO:0008006" key="2">
    <source>
        <dbReference type="Google" id="ProtNLM"/>
    </source>
</evidence>
<dbReference type="NCBIfam" id="TIGR00135">
    <property type="entry name" value="gatC"/>
    <property type="match status" value="1"/>
</dbReference>
<organism evidence="1">
    <name type="scientific">marine metagenome</name>
    <dbReference type="NCBI Taxonomy" id="408172"/>
    <lineage>
        <taxon>unclassified sequences</taxon>
        <taxon>metagenomes</taxon>
        <taxon>ecological metagenomes</taxon>
    </lineage>
</organism>
<dbReference type="Pfam" id="PF02686">
    <property type="entry name" value="GatC"/>
    <property type="match status" value="1"/>
</dbReference>
<gene>
    <name evidence="1" type="ORF">METZ01_LOCUS234964</name>
</gene>
<dbReference type="InterPro" id="IPR003837">
    <property type="entry name" value="GatC"/>
</dbReference>
<dbReference type="PANTHER" id="PTHR15004:SF0">
    <property type="entry name" value="GLUTAMYL-TRNA(GLN) AMIDOTRANSFERASE SUBUNIT C, MITOCHONDRIAL"/>
    <property type="match status" value="1"/>
</dbReference>